<evidence type="ECO:0000256" key="1">
    <source>
        <dbReference type="SAM" id="MobiDB-lite"/>
    </source>
</evidence>
<evidence type="ECO:0000313" key="2">
    <source>
        <dbReference type="EMBL" id="KAG5455615.1"/>
    </source>
</evidence>
<feature type="compositionally biased region" description="Basic and acidic residues" evidence="1">
    <location>
        <begin position="113"/>
        <end position="128"/>
    </location>
</feature>
<reference evidence="2 3" key="1">
    <citation type="journal article" name="Sci. Rep.">
        <title>Genome-scale phylogenetic analyses confirm Olpidium as the closest living zoosporic fungus to the non-flagellated, terrestrial fungi.</title>
        <authorList>
            <person name="Chang Y."/>
            <person name="Rochon D."/>
            <person name="Sekimoto S."/>
            <person name="Wang Y."/>
            <person name="Chovatia M."/>
            <person name="Sandor L."/>
            <person name="Salamov A."/>
            <person name="Grigoriev I.V."/>
            <person name="Stajich J.E."/>
            <person name="Spatafora J.W."/>
        </authorList>
    </citation>
    <scope>NUCLEOTIDE SEQUENCE [LARGE SCALE GENOMIC DNA]</scope>
    <source>
        <strain evidence="2">S191</strain>
    </source>
</reference>
<sequence>MSPTDRPSEHDSGRGTMPGALQILERYGTTASTASRRSRTYADSVTALREFHRREEEQQGHAEELEELRQELAREKAKTEREKARRARAEERNKAVEALLQEKEEWDDDEPRDDDRETAERTRRECVE</sequence>
<feature type="region of interest" description="Disordered" evidence="1">
    <location>
        <begin position="1"/>
        <end position="128"/>
    </location>
</feature>
<organism evidence="2 3">
    <name type="scientific">Olpidium bornovanus</name>
    <dbReference type="NCBI Taxonomy" id="278681"/>
    <lineage>
        <taxon>Eukaryota</taxon>
        <taxon>Fungi</taxon>
        <taxon>Fungi incertae sedis</taxon>
        <taxon>Olpidiomycota</taxon>
        <taxon>Olpidiomycotina</taxon>
        <taxon>Olpidiomycetes</taxon>
        <taxon>Olpidiales</taxon>
        <taxon>Olpidiaceae</taxon>
        <taxon>Olpidium</taxon>
    </lineage>
</organism>
<keyword evidence="3" id="KW-1185">Reference proteome</keyword>
<protein>
    <submittedName>
        <fullName evidence="2">Uncharacterized protein</fullName>
    </submittedName>
</protein>
<dbReference type="EMBL" id="JAEFCI010013070">
    <property type="protein sequence ID" value="KAG5455615.1"/>
    <property type="molecule type" value="Genomic_DNA"/>
</dbReference>
<gene>
    <name evidence="2" type="ORF">BJ554DRAFT_4906</name>
</gene>
<dbReference type="AlphaFoldDB" id="A0A8H8DEH2"/>
<accession>A0A8H8DEH2</accession>
<comment type="caution">
    <text evidence="2">The sequence shown here is derived from an EMBL/GenBank/DDBJ whole genome shotgun (WGS) entry which is preliminary data.</text>
</comment>
<name>A0A8H8DEH2_9FUNG</name>
<feature type="compositionally biased region" description="Basic and acidic residues" evidence="1">
    <location>
        <begin position="1"/>
        <end position="13"/>
    </location>
</feature>
<proteinExistence type="predicted"/>
<feature type="compositionally biased region" description="Basic and acidic residues" evidence="1">
    <location>
        <begin position="49"/>
        <end position="103"/>
    </location>
</feature>
<dbReference type="Proteomes" id="UP000673691">
    <property type="component" value="Unassembled WGS sequence"/>
</dbReference>
<feature type="non-terminal residue" evidence="2">
    <location>
        <position position="128"/>
    </location>
</feature>
<evidence type="ECO:0000313" key="3">
    <source>
        <dbReference type="Proteomes" id="UP000673691"/>
    </source>
</evidence>